<keyword evidence="2" id="KW-1185">Reference proteome</keyword>
<evidence type="ECO:0000313" key="2">
    <source>
        <dbReference type="Proteomes" id="UP000662111"/>
    </source>
</evidence>
<dbReference type="Proteomes" id="UP000662111">
    <property type="component" value="Unassembled WGS sequence"/>
</dbReference>
<proteinExistence type="predicted"/>
<organism evidence="1 2">
    <name type="scientific">Ornithinimicrobium pekingense</name>
    <dbReference type="NCBI Taxonomy" id="384677"/>
    <lineage>
        <taxon>Bacteria</taxon>
        <taxon>Bacillati</taxon>
        <taxon>Actinomycetota</taxon>
        <taxon>Actinomycetes</taxon>
        <taxon>Micrococcales</taxon>
        <taxon>Ornithinimicrobiaceae</taxon>
        <taxon>Ornithinimicrobium</taxon>
    </lineage>
</organism>
<protein>
    <submittedName>
        <fullName evidence="1">Uncharacterized protein</fullName>
    </submittedName>
</protein>
<evidence type="ECO:0000313" key="1">
    <source>
        <dbReference type="EMBL" id="GGK57846.1"/>
    </source>
</evidence>
<comment type="caution">
    <text evidence="1">The sequence shown here is derived from an EMBL/GenBank/DDBJ whole genome shotgun (WGS) entry which is preliminary data.</text>
</comment>
<accession>A0ABQ2F699</accession>
<dbReference type="EMBL" id="BMLB01000001">
    <property type="protein sequence ID" value="GGK57846.1"/>
    <property type="molecule type" value="Genomic_DNA"/>
</dbReference>
<reference evidence="2" key="1">
    <citation type="journal article" date="2019" name="Int. J. Syst. Evol. Microbiol.">
        <title>The Global Catalogue of Microorganisms (GCM) 10K type strain sequencing project: providing services to taxonomists for standard genome sequencing and annotation.</title>
        <authorList>
            <consortium name="The Broad Institute Genomics Platform"/>
            <consortium name="The Broad Institute Genome Sequencing Center for Infectious Disease"/>
            <person name="Wu L."/>
            <person name="Ma J."/>
        </authorList>
    </citation>
    <scope>NUCLEOTIDE SEQUENCE [LARGE SCALE GENOMIC DNA]</scope>
    <source>
        <strain evidence="2">CGMCC 1.5362</strain>
    </source>
</reference>
<gene>
    <name evidence="1" type="ORF">GCM10011509_02840</name>
</gene>
<sequence>MQSTTITIEVSVPDSVTSLTERTGVMYSLLSWPAALRATARGLVARSVVATL</sequence>
<name>A0ABQ2F699_9MICO</name>